<comment type="subcellular location">
    <subcellularLocation>
        <location evidence="1">Cell membrane</location>
        <topology evidence="1">Lipid-anchor</topology>
        <topology evidence="1">GPI-anchor</topology>
    </subcellularLocation>
</comment>
<evidence type="ECO:0000256" key="8">
    <source>
        <dbReference type="ARBA" id="ARBA00023288"/>
    </source>
</evidence>
<dbReference type="InterPro" id="IPR041846">
    <property type="entry name" value="ENL_dom"/>
</dbReference>
<dbReference type="STRING" id="35608.A0A2U1P501"/>
<evidence type="ECO:0000256" key="10">
    <source>
        <dbReference type="SAM" id="SignalP"/>
    </source>
</evidence>
<evidence type="ECO:0000256" key="3">
    <source>
        <dbReference type="ARBA" id="ARBA00022622"/>
    </source>
</evidence>
<evidence type="ECO:0000256" key="4">
    <source>
        <dbReference type="ARBA" id="ARBA00022729"/>
    </source>
</evidence>
<dbReference type="Gene3D" id="2.60.40.420">
    <property type="entry name" value="Cupredoxins - blue copper proteins"/>
    <property type="match status" value="1"/>
</dbReference>
<feature type="chain" id="PRO_5015786644" evidence="10">
    <location>
        <begin position="28"/>
        <end position="203"/>
    </location>
</feature>
<feature type="signal peptide" evidence="10">
    <location>
        <begin position="1"/>
        <end position="27"/>
    </location>
</feature>
<keyword evidence="13" id="KW-1185">Reference proteome</keyword>
<gene>
    <name evidence="12" type="ORF">CTI12_AA159970</name>
</gene>
<evidence type="ECO:0000256" key="2">
    <source>
        <dbReference type="ARBA" id="ARBA00022475"/>
    </source>
</evidence>
<dbReference type="InterPro" id="IPR003245">
    <property type="entry name" value="Phytocyanin_dom"/>
</dbReference>
<dbReference type="PANTHER" id="PTHR33021:SF185">
    <property type="entry name" value="EARLY NODULIN-LIKE PROTEIN 3-RELATED"/>
    <property type="match status" value="1"/>
</dbReference>
<dbReference type="CDD" id="cd11019">
    <property type="entry name" value="OsENODL1_like"/>
    <property type="match status" value="1"/>
</dbReference>
<dbReference type="GO" id="GO:0098552">
    <property type="term" value="C:side of membrane"/>
    <property type="evidence" value="ECO:0007669"/>
    <property type="project" value="UniProtKB-KW"/>
</dbReference>
<keyword evidence="2" id="KW-1003">Cell membrane</keyword>
<comment type="similarity">
    <text evidence="9">Belongs to the early nodulin-like (ENODL) family.</text>
</comment>
<keyword evidence="7" id="KW-0325">Glycoprotein</keyword>
<dbReference type="GO" id="GO:0009055">
    <property type="term" value="F:electron transfer activity"/>
    <property type="evidence" value="ECO:0007669"/>
    <property type="project" value="InterPro"/>
</dbReference>
<evidence type="ECO:0000256" key="7">
    <source>
        <dbReference type="ARBA" id="ARBA00023180"/>
    </source>
</evidence>
<evidence type="ECO:0000256" key="9">
    <source>
        <dbReference type="ARBA" id="ARBA00035011"/>
    </source>
</evidence>
<dbReference type="PROSITE" id="PS51257">
    <property type="entry name" value="PROKAR_LIPOPROTEIN"/>
    <property type="match status" value="1"/>
</dbReference>
<keyword evidence="3" id="KW-0336">GPI-anchor</keyword>
<dbReference type="InterPro" id="IPR039391">
    <property type="entry name" value="Phytocyanin-like"/>
</dbReference>
<dbReference type="SUPFAM" id="SSF49503">
    <property type="entry name" value="Cupredoxins"/>
    <property type="match status" value="1"/>
</dbReference>
<keyword evidence="6" id="KW-1015">Disulfide bond</keyword>
<comment type="caution">
    <text evidence="12">The sequence shown here is derived from an EMBL/GenBank/DDBJ whole genome shotgun (WGS) entry which is preliminary data.</text>
</comment>
<evidence type="ECO:0000313" key="13">
    <source>
        <dbReference type="Proteomes" id="UP000245207"/>
    </source>
</evidence>
<evidence type="ECO:0000259" key="11">
    <source>
        <dbReference type="PROSITE" id="PS51485"/>
    </source>
</evidence>
<keyword evidence="5" id="KW-0472">Membrane</keyword>
<dbReference type="InterPro" id="IPR008972">
    <property type="entry name" value="Cupredoxin"/>
</dbReference>
<evidence type="ECO:0000256" key="6">
    <source>
        <dbReference type="ARBA" id="ARBA00023157"/>
    </source>
</evidence>
<keyword evidence="4 10" id="KW-0732">Signal</keyword>
<dbReference type="PROSITE" id="PS51485">
    <property type="entry name" value="PHYTOCYANIN"/>
    <property type="match status" value="1"/>
</dbReference>
<protein>
    <submittedName>
        <fullName evidence="12">Early nodulin-like protein 14</fullName>
    </submittedName>
</protein>
<reference evidence="12 13" key="1">
    <citation type="journal article" date="2018" name="Mol. Plant">
        <title>The genome of Artemisia annua provides insight into the evolution of Asteraceae family and artemisinin biosynthesis.</title>
        <authorList>
            <person name="Shen Q."/>
            <person name="Zhang L."/>
            <person name="Liao Z."/>
            <person name="Wang S."/>
            <person name="Yan T."/>
            <person name="Shi P."/>
            <person name="Liu M."/>
            <person name="Fu X."/>
            <person name="Pan Q."/>
            <person name="Wang Y."/>
            <person name="Lv Z."/>
            <person name="Lu X."/>
            <person name="Zhang F."/>
            <person name="Jiang W."/>
            <person name="Ma Y."/>
            <person name="Chen M."/>
            <person name="Hao X."/>
            <person name="Li L."/>
            <person name="Tang Y."/>
            <person name="Lv G."/>
            <person name="Zhou Y."/>
            <person name="Sun X."/>
            <person name="Brodelius P.E."/>
            <person name="Rose J.K.C."/>
            <person name="Tang K."/>
        </authorList>
    </citation>
    <scope>NUCLEOTIDE SEQUENCE [LARGE SCALE GENOMIC DNA]</scope>
    <source>
        <strain evidence="13">cv. Huhao1</strain>
        <tissue evidence="12">Leaf</tissue>
    </source>
</reference>
<dbReference type="PANTHER" id="PTHR33021">
    <property type="entry name" value="BLUE COPPER PROTEIN"/>
    <property type="match status" value="1"/>
</dbReference>
<keyword evidence="8" id="KW-0449">Lipoprotein</keyword>
<feature type="domain" description="Phytocyanin" evidence="11">
    <location>
        <begin position="28"/>
        <end position="129"/>
    </location>
</feature>
<dbReference type="FunFam" id="2.60.40.420:FF:000010">
    <property type="entry name" value="Early nodulin-like protein 1"/>
    <property type="match status" value="1"/>
</dbReference>
<evidence type="ECO:0000313" key="12">
    <source>
        <dbReference type="EMBL" id="PWA80757.1"/>
    </source>
</evidence>
<evidence type="ECO:0000256" key="5">
    <source>
        <dbReference type="ARBA" id="ARBA00023136"/>
    </source>
</evidence>
<dbReference type="Pfam" id="PF02298">
    <property type="entry name" value="Cu_bind_like"/>
    <property type="match status" value="1"/>
</dbReference>
<name>A0A2U1P501_ARTAN</name>
<dbReference type="GO" id="GO:0005886">
    <property type="term" value="C:plasma membrane"/>
    <property type="evidence" value="ECO:0007669"/>
    <property type="project" value="UniProtKB-SubCell"/>
</dbReference>
<proteinExistence type="inferred from homology"/>
<dbReference type="OrthoDB" id="2015640at2759"/>
<organism evidence="12 13">
    <name type="scientific">Artemisia annua</name>
    <name type="common">Sweet wormwood</name>
    <dbReference type="NCBI Taxonomy" id="35608"/>
    <lineage>
        <taxon>Eukaryota</taxon>
        <taxon>Viridiplantae</taxon>
        <taxon>Streptophyta</taxon>
        <taxon>Embryophyta</taxon>
        <taxon>Tracheophyta</taxon>
        <taxon>Spermatophyta</taxon>
        <taxon>Magnoliopsida</taxon>
        <taxon>eudicotyledons</taxon>
        <taxon>Gunneridae</taxon>
        <taxon>Pentapetalae</taxon>
        <taxon>asterids</taxon>
        <taxon>campanulids</taxon>
        <taxon>Asterales</taxon>
        <taxon>Asteraceae</taxon>
        <taxon>Asteroideae</taxon>
        <taxon>Anthemideae</taxon>
        <taxon>Artemisiinae</taxon>
        <taxon>Artemisia</taxon>
    </lineage>
</organism>
<dbReference type="Proteomes" id="UP000245207">
    <property type="component" value="Unassembled WGS sequence"/>
</dbReference>
<dbReference type="EMBL" id="PKPP01001678">
    <property type="protein sequence ID" value="PWA80757.1"/>
    <property type="molecule type" value="Genomic_DNA"/>
</dbReference>
<dbReference type="AlphaFoldDB" id="A0A2U1P501"/>
<accession>A0A2U1P501</accession>
<sequence length="203" mass="22118">MEQQQMKMITSLCLIVISLGFMGSCYGETFLVGGKDGWVLDPRESYNHWAERSRFQVNDTLVFKYTKGLDSVLVVNEEAYHNCNKTNPKEALEDGNSVFKFKRSGPFFFISGHDDKCKNGQKLIIVVMAVSHHDHVAHSTNNAPTPAPVLKPGVAMAPSATVQGFDGHGIRASAPAPAPTSGVTSIGFEYSLGFILGLGLIWL</sequence>
<evidence type="ECO:0000256" key="1">
    <source>
        <dbReference type="ARBA" id="ARBA00004609"/>
    </source>
</evidence>